<dbReference type="EMBL" id="JBAKAX010000266">
    <property type="protein sequence ID" value="MEL0606595.1"/>
    <property type="molecule type" value="Genomic_DNA"/>
</dbReference>
<accession>A0ACC6RA13</accession>
<reference evidence="1" key="1">
    <citation type="submission" date="2024-02" db="EMBL/GenBank/DDBJ databases">
        <title>Bacteria isolated from the canopy kelp, Nereocystis luetkeana.</title>
        <authorList>
            <person name="Pfister C.A."/>
            <person name="Younker I.T."/>
            <person name="Light S.H."/>
        </authorList>
    </citation>
    <scope>NUCLEOTIDE SEQUENCE</scope>
    <source>
        <strain evidence="1">TN.2.01</strain>
    </source>
</reference>
<name>A0ACC6RA13_9GAMM</name>
<evidence type="ECO:0000313" key="1">
    <source>
        <dbReference type="EMBL" id="MEL0606595.1"/>
    </source>
</evidence>
<organism evidence="1 2">
    <name type="scientific">Pseudoalteromonas undina</name>
    <dbReference type="NCBI Taxonomy" id="43660"/>
    <lineage>
        <taxon>Bacteria</taxon>
        <taxon>Pseudomonadati</taxon>
        <taxon>Pseudomonadota</taxon>
        <taxon>Gammaproteobacteria</taxon>
        <taxon>Alteromonadales</taxon>
        <taxon>Pseudoalteromonadaceae</taxon>
        <taxon>Pseudoalteromonas</taxon>
    </lineage>
</organism>
<protein>
    <submittedName>
        <fullName evidence="1">EAL domain-containing protein</fullName>
    </submittedName>
</protein>
<feature type="non-terminal residue" evidence="1">
    <location>
        <position position="1"/>
    </location>
</feature>
<comment type="caution">
    <text evidence="1">The sequence shown here is derived from an EMBL/GenBank/DDBJ whole genome shotgun (WGS) entry which is preliminary data.</text>
</comment>
<sequence>NDTGSIAALVVSLGAKLGLKTIAECVETQHQAEFLKNLGCDEVQVFMYAKPMPDHELLEFIKERIKKD</sequence>
<gene>
    <name evidence="1" type="ORF">V6250_20945</name>
</gene>
<proteinExistence type="predicted"/>
<evidence type="ECO:0000313" key="2">
    <source>
        <dbReference type="Proteomes" id="UP001374952"/>
    </source>
</evidence>
<dbReference type="Proteomes" id="UP001374952">
    <property type="component" value="Unassembled WGS sequence"/>
</dbReference>
<keyword evidence="2" id="KW-1185">Reference proteome</keyword>